<feature type="coiled-coil region" evidence="6">
    <location>
        <begin position="159"/>
        <end position="186"/>
    </location>
</feature>
<keyword evidence="2 7" id="KW-0689">Ribosomal protein</keyword>
<dbReference type="SUPFAM" id="SSF54565">
    <property type="entry name" value="Ribosomal protein S16"/>
    <property type="match status" value="1"/>
</dbReference>
<evidence type="ECO:0000313" key="7">
    <source>
        <dbReference type="EMBL" id="ADD38673.1"/>
    </source>
</evidence>
<dbReference type="GO" id="GO:0003735">
    <property type="term" value="F:structural constituent of ribosome"/>
    <property type="evidence" value="ECO:0007669"/>
    <property type="project" value="InterPro"/>
</dbReference>
<comment type="similarity">
    <text evidence="1">Belongs to the bacterial ribosomal protein bS16 family.</text>
</comment>
<name>D3PJD7_LEPSM</name>
<organism evidence="7">
    <name type="scientific">Lepeophtheirus salmonis</name>
    <name type="common">Salmon louse</name>
    <name type="synonym">Caligus salmonis</name>
    <dbReference type="NCBI Taxonomy" id="72036"/>
    <lineage>
        <taxon>Eukaryota</taxon>
        <taxon>Metazoa</taxon>
        <taxon>Ecdysozoa</taxon>
        <taxon>Arthropoda</taxon>
        <taxon>Crustacea</taxon>
        <taxon>Multicrustacea</taxon>
        <taxon>Hexanauplia</taxon>
        <taxon>Copepoda</taxon>
        <taxon>Siphonostomatoida</taxon>
        <taxon>Caligidae</taxon>
        <taxon>Lepeophtheirus</taxon>
    </lineage>
</organism>
<dbReference type="InterPro" id="IPR023803">
    <property type="entry name" value="Ribosomal_bS16_dom_sf"/>
</dbReference>
<evidence type="ECO:0000256" key="2">
    <source>
        <dbReference type="ARBA" id="ARBA00022980"/>
    </source>
</evidence>
<dbReference type="Pfam" id="PF00886">
    <property type="entry name" value="Ribosomal_S16"/>
    <property type="match status" value="1"/>
</dbReference>
<dbReference type="GO" id="GO:0032543">
    <property type="term" value="P:mitochondrial translation"/>
    <property type="evidence" value="ECO:0007669"/>
    <property type="project" value="TreeGrafter"/>
</dbReference>
<reference evidence="7" key="1">
    <citation type="submission" date="2010-03" db="EMBL/GenBank/DDBJ databases">
        <title>Atlantic Lepeophtheirus salmonis ESTs and full-length cDNAs.</title>
        <authorList>
            <person name="Yasuike M."/>
            <person name="von Schalburg K."/>
            <person name="Cooper G."/>
            <person name="Leong J."/>
            <person name="Nilsen F."/>
            <person name="Jones S.R.M."/>
            <person name="Koop B.F."/>
        </authorList>
    </citation>
    <scope>NUCLEOTIDE SEQUENCE</scope>
    <source>
        <strain evidence="7">Atlantic form</strain>
        <tissue evidence="7">Mixed tissue</tissue>
    </source>
</reference>
<dbReference type="GO" id="GO:0005763">
    <property type="term" value="C:mitochondrial small ribosomal subunit"/>
    <property type="evidence" value="ECO:0007669"/>
    <property type="project" value="TreeGrafter"/>
</dbReference>
<evidence type="ECO:0000256" key="1">
    <source>
        <dbReference type="ARBA" id="ARBA00006668"/>
    </source>
</evidence>
<dbReference type="EMBL" id="BT121743">
    <property type="protein sequence ID" value="ADD38673.1"/>
    <property type="molecule type" value="mRNA"/>
</dbReference>
<evidence type="ECO:0000256" key="5">
    <source>
        <dbReference type="ARBA" id="ARBA00035438"/>
    </source>
</evidence>
<proteinExistence type="evidence at transcript level"/>
<accession>D3PJD7</accession>
<gene>
    <name evidence="7" type="primary">RT16</name>
</gene>
<keyword evidence="6" id="KW-0175">Coiled coil</keyword>
<dbReference type="AlphaFoldDB" id="D3PJD7"/>
<protein>
    <recommendedName>
        <fullName evidence="4">Small ribosomal subunit protein bS16m</fullName>
    </recommendedName>
    <alternativeName>
        <fullName evidence="5">28S ribosomal protein S16, mitochondrial</fullName>
    </alternativeName>
</protein>
<sequence length="203" mass="23391">MFKSISKLLSVTSSQFSSNGKGMIIKGPTKESDWWIHKPKNENYKIKAMYPIKQPKKMRIALVRSGCSNRPFFTIQVKWNIDETKVEGFEQIGSWDPMPNNCGEQLIGIDIKRLLYWLAKGAEPTKFVSEILGLGGILPIHPRSYLKAFRTRQKIYESEQKMNEVNADADAEAEEKEKEIEFDINNLFYGEKRLPIGFKKRGI</sequence>
<dbReference type="PANTHER" id="PTHR12919">
    <property type="entry name" value="30S RIBOSOMAL PROTEIN S16"/>
    <property type="match status" value="1"/>
</dbReference>
<evidence type="ECO:0000256" key="4">
    <source>
        <dbReference type="ARBA" id="ARBA00035263"/>
    </source>
</evidence>
<keyword evidence="3" id="KW-0687">Ribonucleoprotein</keyword>
<dbReference type="InterPro" id="IPR000307">
    <property type="entry name" value="Ribosomal_bS16"/>
</dbReference>
<evidence type="ECO:0000256" key="3">
    <source>
        <dbReference type="ARBA" id="ARBA00023274"/>
    </source>
</evidence>
<dbReference type="PANTHER" id="PTHR12919:SF20">
    <property type="entry name" value="SMALL RIBOSOMAL SUBUNIT PROTEIN BS16M"/>
    <property type="match status" value="1"/>
</dbReference>
<dbReference type="Gene3D" id="3.30.1320.10">
    <property type="match status" value="1"/>
</dbReference>
<evidence type="ECO:0000256" key="6">
    <source>
        <dbReference type="SAM" id="Coils"/>
    </source>
</evidence>